<dbReference type="HOGENOM" id="CLU_2046998_0_0_5"/>
<evidence type="ECO:0000256" key="1">
    <source>
        <dbReference type="SAM" id="MobiDB-lite"/>
    </source>
</evidence>
<gene>
    <name evidence="2" type="ORF">MicloDRAFT_00046040</name>
</gene>
<dbReference type="AlphaFoldDB" id="I4YVN5"/>
<feature type="region of interest" description="Disordered" evidence="1">
    <location>
        <begin position="59"/>
        <end position="85"/>
    </location>
</feature>
<keyword evidence="3" id="KW-1185">Reference proteome</keyword>
<reference evidence="2 3" key="1">
    <citation type="submission" date="2012-02" db="EMBL/GenBank/DDBJ databases">
        <title>Improved High-Quality Draft sequence of Microvirga sp. WSM3557.</title>
        <authorList>
            <consortium name="US DOE Joint Genome Institute"/>
            <person name="Lucas S."/>
            <person name="Han J."/>
            <person name="Lapidus A."/>
            <person name="Cheng J.-F."/>
            <person name="Goodwin L."/>
            <person name="Pitluck S."/>
            <person name="Peters L."/>
            <person name="Zhang X."/>
            <person name="Detter J.C."/>
            <person name="Han C."/>
            <person name="Tapia R."/>
            <person name="Land M."/>
            <person name="Hauser L."/>
            <person name="Kyrpides N."/>
            <person name="Ivanova N."/>
            <person name="Pagani I."/>
            <person name="Brau L."/>
            <person name="Yates R."/>
            <person name="O'Hara G."/>
            <person name="Rui T."/>
            <person name="Howieson J."/>
            <person name="Reeve W."/>
            <person name="Woyke T."/>
        </authorList>
    </citation>
    <scope>NUCLEOTIDE SEQUENCE [LARGE SCALE GENOMIC DNA]</scope>
    <source>
        <strain evidence="2 3">WSM3557</strain>
    </source>
</reference>
<name>I4YVN5_9HYPH</name>
<dbReference type="EMBL" id="JH660645">
    <property type="protein sequence ID" value="EIM28027.1"/>
    <property type="molecule type" value="Genomic_DNA"/>
</dbReference>
<protein>
    <submittedName>
        <fullName evidence="2">Uncharacterized protein</fullName>
    </submittedName>
</protein>
<dbReference type="Proteomes" id="UP000003947">
    <property type="component" value="Unassembled WGS sequence"/>
</dbReference>
<dbReference type="PATRIC" id="fig|864069.3.peg.4962"/>
<organism evidence="2 3">
    <name type="scientific">Microvirga lotononidis</name>
    <dbReference type="NCBI Taxonomy" id="864069"/>
    <lineage>
        <taxon>Bacteria</taxon>
        <taxon>Pseudomonadati</taxon>
        <taxon>Pseudomonadota</taxon>
        <taxon>Alphaproteobacteria</taxon>
        <taxon>Hyphomicrobiales</taxon>
        <taxon>Methylobacteriaceae</taxon>
        <taxon>Microvirga</taxon>
    </lineage>
</organism>
<accession>I4YVN5</accession>
<proteinExistence type="predicted"/>
<evidence type="ECO:0000313" key="3">
    <source>
        <dbReference type="Proteomes" id="UP000003947"/>
    </source>
</evidence>
<evidence type="ECO:0000313" key="2">
    <source>
        <dbReference type="EMBL" id="EIM28027.1"/>
    </source>
</evidence>
<dbReference type="RefSeq" id="WP_009764077.1">
    <property type="nucleotide sequence ID" value="NZ_CP141048.1"/>
</dbReference>
<sequence>MICLIDPGVAPHEFDCNLSWGMRDDIPANSVRDWSIQHQVFFLLLTFNFNVTDPSRATFETWPTASDLPSKRKAGTSSDRDQVNEASGILPTKGCTVGDKLIKNGIRLKAGTDIHCSSHF</sequence>